<evidence type="ECO:0000259" key="12">
    <source>
        <dbReference type="Pfam" id="PF26002"/>
    </source>
</evidence>
<evidence type="ECO:0000256" key="4">
    <source>
        <dbReference type="ARBA" id="ARBA00022475"/>
    </source>
</evidence>
<evidence type="ECO:0000256" key="1">
    <source>
        <dbReference type="ARBA" id="ARBA00004377"/>
    </source>
</evidence>
<comment type="similarity">
    <text evidence="2 9">Belongs to the membrane fusion protein (MFP) (TC 8.A.1) family.</text>
</comment>
<keyword evidence="8 9" id="KW-0472">Membrane</keyword>
<dbReference type="InterPro" id="IPR050739">
    <property type="entry name" value="MFP"/>
</dbReference>
<evidence type="ECO:0000256" key="5">
    <source>
        <dbReference type="ARBA" id="ARBA00022519"/>
    </source>
</evidence>
<dbReference type="Pfam" id="PF26002">
    <property type="entry name" value="Beta-barrel_AprE"/>
    <property type="match status" value="1"/>
</dbReference>
<organism evidence="13 14">
    <name type="scientific">Celeribacter arenosi</name>
    <dbReference type="NCBI Taxonomy" id="792649"/>
    <lineage>
        <taxon>Bacteria</taxon>
        <taxon>Pseudomonadati</taxon>
        <taxon>Pseudomonadota</taxon>
        <taxon>Alphaproteobacteria</taxon>
        <taxon>Rhodobacterales</taxon>
        <taxon>Roseobacteraceae</taxon>
        <taxon>Celeribacter</taxon>
    </lineage>
</organism>
<evidence type="ECO:0000256" key="6">
    <source>
        <dbReference type="ARBA" id="ARBA00022692"/>
    </source>
</evidence>
<dbReference type="EMBL" id="BAABDF010000003">
    <property type="protein sequence ID" value="GAA3860313.1"/>
    <property type="molecule type" value="Genomic_DNA"/>
</dbReference>
<sequence length="437" mass="48038">MSDVSANIARSARRVVIFGLIFVVALVCGFGGWAVMARIDGAVVASGQVQVDQNRQEIAHRDGGEVASVLVREGDIVKAGDLLMTLSGEDVASELVIVEDQLNELQIRAARLEAERDGAPTITFHDEIAALIGADAEVDRMVEGQTNLFDARRTTAETEIEQLSRQRDQIEAQIDGLQAQAAALVEQRSLVEEELTSQQTLLDRGLTQQARVIALRRDIVSVSGELGRLEAEQARARVQITEIELQKLKSTSDRREAAIAELRDTQLNILRLSEQRSALRARLARLELRAPVSGVVYNLSVFGPGAVVSPAQPVLFLVPQDRPLIISARVNPIHIDQVYPGQPVRLRFTTFDQRTTPELTGSVILVSPDAFLDEATGQSFYRAEIQLPEEQRARLPEGSTLIPGMPVEAFMSTGERSALAYLTKPLADYFNRAFRED</sequence>
<evidence type="ECO:0000259" key="11">
    <source>
        <dbReference type="Pfam" id="PF25994"/>
    </source>
</evidence>
<dbReference type="InterPro" id="IPR058781">
    <property type="entry name" value="HH_AprE-like"/>
</dbReference>
<keyword evidence="4 9" id="KW-1003">Cell membrane</keyword>
<keyword evidence="6 9" id="KW-0812">Transmembrane</keyword>
<feature type="coiled-coil region" evidence="10">
    <location>
        <begin position="226"/>
        <end position="289"/>
    </location>
</feature>
<comment type="subcellular location">
    <subcellularLocation>
        <location evidence="1 9">Cell inner membrane</location>
        <topology evidence="1 9">Single-pass membrane protein</topology>
    </subcellularLocation>
</comment>
<evidence type="ECO:0000313" key="14">
    <source>
        <dbReference type="Proteomes" id="UP001399917"/>
    </source>
</evidence>
<protein>
    <recommendedName>
        <fullName evidence="9">Membrane fusion protein (MFP) family protein</fullName>
    </recommendedName>
</protein>
<dbReference type="SUPFAM" id="SSF111369">
    <property type="entry name" value="HlyD-like secretion proteins"/>
    <property type="match status" value="1"/>
</dbReference>
<dbReference type="Pfam" id="PF25994">
    <property type="entry name" value="HH_AprE"/>
    <property type="match status" value="1"/>
</dbReference>
<gene>
    <name evidence="13" type="ORF">GCM10022404_08970</name>
</gene>
<evidence type="ECO:0000313" key="13">
    <source>
        <dbReference type="EMBL" id="GAA3860313.1"/>
    </source>
</evidence>
<dbReference type="InterPro" id="IPR058982">
    <property type="entry name" value="Beta-barrel_AprE"/>
</dbReference>
<dbReference type="InterPro" id="IPR010129">
    <property type="entry name" value="T1SS_HlyD"/>
</dbReference>
<name>A0ABP7JZ48_9RHOB</name>
<evidence type="ECO:0000256" key="8">
    <source>
        <dbReference type="ARBA" id="ARBA00023136"/>
    </source>
</evidence>
<reference evidence="14" key="1">
    <citation type="journal article" date="2019" name="Int. J. Syst. Evol. Microbiol.">
        <title>The Global Catalogue of Microorganisms (GCM) 10K type strain sequencing project: providing services to taxonomists for standard genome sequencing and annotation.</title>
        <authorList>
            <consortium name="The Broad Institute Genomics Platform"/>
            <consortium name="The Broad Institute Genome Sequencing Center for Infectious Disease"/>
            <person name="Wu L."/>
            <person name="Ma J."/>
        </authorList>
    </citation>
    <scope>NUCLEOTIDE SEQUENCE [LARGE SCALE GENOMIC DNA]</scope>
    <source>
        <strain evidence="14">JCM 17190</strain>
    </source>
</reference>
<dbReference type="Gene3D" id="2.40.30.170">
    <property type="match status" value="1"/>
</dbReference>
<keyword evidence="3 9" id="KW-0813">Transport</keyword>
<dbReference type="NCBIfam" id="TIGR01843">
    <property type="entry name" value="type_I_hlyD"/>
    <property type="match status" value="1"/>
</dbReference>
<evidence type="ECO:0000256" key="3">
    <source>
        <dbReference type="ARBA" id="ARBA00022448"/>
    </source>
</evidence>
<feature type="transmembrane region" description="Helical" evidence="9">
    <location>
        <begin position="15"/>
        <end position="36"/>
    </location>
</feature>
<dbReference type="Proteomes" id="UP001399917">
    <property type="component" value="Unassembled WGS sequence"/>
</dbReference>
<evidence type="ECO:0000256" key="10">
    <source>
        <dbReference type="SAM" id="Coils"/>
    </source>
</evidence>
<evidence type="ECO:0000256" key="9">
    <source>
        <dbReference type="RuleBase" id="RU365093"/>
    </source>
</evidence>
<keyword evidence="10" id="KW-0175">Coiled coil</keyword>
<keyword evidence="14" id="KW-1185">Reference proteome</keyword>
<dbReference type="PRINTS" id="PR01490">
    <property type="entry name" value="RTXTOXIND"/>
</dbReference>
<dbReference type="PANTHER" id="PTHR30386">
    <property type="entry name" value="MEMBRANE FUSION SUBUNIT OF EMRAB-TOLC MULTIDRUG EFFLUX PUMP"/>
    <property type="match status" value="1"/>
</dbReference>
<comment type="caution">
    <text evidence="13">The sequence shown here is derived from an EMBL/GenBank/DDBJ whole genome shotgun (WGS) entry which is preliminary data.</text>
</comment>
<accession>A0ABP7JZ48</accession>
<keyword evidence="5 9" id="KW-0997">Cell inner membrane</keyword>
<feature type="coiled-coil region" evidence="10">
    <location>
        <begin position="153"/>
        <end position="194"/>
    </location>
</feature>
<feature type="domain" description="AprE-like beta-barrel" evidence="12">
    <location>
        <begin position="324"/>
        <end position="414"/>
    </location>
</feature>
<dbReference type="Gene3D" id="2.40.50.100">
    <property type="match status" value="1"/>
</dbReference>
<dbReference type="PANTHER" id="PTHR30386:SF17">
    <property type="entry name" value="ALKALINE PROTEASE SECRETION PROTEIN APRE"/>
    <property type="match status" value="1"/>
</dbReference>
<feature type="domain" description="AprE-like long alpha-helical hairpin" evidence="11">
    <location>
        <begin position="92"/>
        <end position="281"/>
    </location>
</feature>
<proteinExistence type="inferred from homology"/>
<keyword evidence="7 9" id="KW-1133">Transmembrane helix</keyword>
<evidence type="ECO:0000256" key="2">
    <source>
        <dbReference type="ARBA" id="ARBA00009477"/>
    </source>
</evidence>
<dbReference type="RefSeq" id="WP_344844019.1">
    <property type="nucleotide sequence ID" value="NZ_BAABDF010000003.1"/>
</dbReference>
<evidence type="ECO:0000256" key="7">
    <source>
        <dbReference type="ARBA" id="ARBA00022989"/>
    </source>
</evidence>